<keyword evidence="3" id="KW-1185">Reference proteome</keyword>
<gene>
    <name evidence="2" type="ordered locus">Francci3_2589</name>
</gene>
<dbReference type="eggNOG" id="ENOG502Z97Z">
    <property type="taxonomic scope" value="Bacteria"/>
</dbReference>
<sequence length="513" mass="53251">MELMEMASVRVDGPIAGQASLISTSFDLASIGYLAEEFFVSGTADSYAATGPITSDGRWDVVVAGQAPFRTRLIVYRPADPTAFNGTAVVEWLNVSAGMDAAAAWLTTHRHLLRAGFAWVGVSAQRIGIDGIDTAEGAGVEARAVADGGIADGGDAGEDGAGEQRGTGWWPIVPSLKSADPTRYAILSHPGDAYSFDIFRQAGETVRRGLLDHLRPARMIAVGASQAAFFLVTYVNTIAARDGDGGDRDRSRAAGGGHGGFDGYLIQGRPGTTASLDGRGGPTLAGDVRLRTDVAVPVMVVQSETDVVGVLGAVGARQPDSDRFRLWEIAGAAHVDTYTLKAGFRDDGALPAAELVRLLVPSAAPFGVPFTAAINSGPQQHYVAQAAIAALDDWIRYGVAPPSAPHLLTAATDPAVLLRDADGIARGGVRTPWVDVPIAVLSGLGQNPTDASAIFGSTRPLDSATLAARYPAGAADYRAAFTRATDDAIATGFLLAEDREEILALAAASYPGR</sequence>
<dbReference type="RefSeq" id="WP_011436986.1">
    <property type="nucleotide sequence ID" value="NC_007777.1"/>
</dbReference>
<dbReference type="HOGENOM" id="CLU_040631_0_0_11"/>
<organism evidence="2 3">
    <name type="scientific">Frankia casuarinae (strain DSM 45818 / CECT 9043 / HFP020203 / CcI3)</name>
    <dbReference type="NCBI Taxonomy" id="106370"/>
    <lineage>
        <taxon>Bacteria</taxon>
        <taxon>Bacillati</taxon>
        <taxon>Actinomycetota</taxon>
        <taxon>Actinomycetes</taxon>
        <taxon>Frankiales</taxon>
        <taxon>Frankiaceae</taxon>
        <taxon>Frankia</taxon>
    </lineage>
</organism>
<dbReference type="InterPro" id="IPR045394">
    <property type="entry name" value="Abhydrolase_dom"/>
</dbReference>
<name>Q2J9U1_FRACC</name>
<protein>
    <recommendedName>
        <fullName evidence="1">Alpha/beta hydrolase domain-containing protein</fullName>
    </recommendedName>
</protein>
<accession>Q2J9U1</accession>
<evidence type="ECO:0000313" key="2">
    <source>
        <dbReference type="EMBL" id="ABD11951.1"/>
    </source>
</evidence>
<evidence type="ECO:0000259" key="1">
    <source>
        <dbReference type="Pfam" id="PF20091"/>
    </source>
</evidence>
<dbReference type="AlphaFoldDB" id="Q2J9U1"/>
<proteinExistence type="predicted"/>
<dbReference type="KEGG" id="fra:Francci3_2589"/>
<dbReference type="STRING" id="106370.Francci3_2589"/>
<evidence type="ECO:0000313" key="3">
    <source>
        <dbReference type="Proteomes" id="UP000001937"/>
    </source>
</evidence>
<dbReference type="Pfam" id="PF20091">
    <property type="entry name" value="Abhydrolase_10"/>
    <property type="match status" value="1"/>
</dbReference>
<feature type="domain" description="Alpha/beta hydrolase" evidence="1">
    <location>
        <begin position="12"/>
        <end position="504"/>
    </location>
</feature>
<dbReference type="EMBL" id="CP000249">
    <property type="protein sequence ID" value="ABD11951.1"/>
    <property type="molecule type" value="Genomic_DNA"/>
</dbReference>
<dbReference type="Proteomes" id="UP000001937">
    <property type="component" value="Chromosome"/>
</dbReference>
<reference evidence="2 3" key="1">
    <citation type="journal article" date="2007" name="Genome Res.">
        <title>Genome characteristics of facultatively symbiotic Frankia sp. strains reflect host range and host plant biogeography.</title>
        <authorList>
            <person name="Normand P."/>
            <person name="Lapierre P."/>
            <person name="Tisa L.S."/>
            <person name="Gogarten J.P."/>
            <person name="Alloisio N."/>
            <person name="Bagnarol E."/>
            <person name="Bassi C.A."/>
            <person name="Berry A.M."/>
            <person name="Bickhart D.M."/>
            <person name="Choisne N."/>
            <person name="Couloux A."/>
            <person name="Cournoyer B."/>
            <person name="Cruveiller S."/>
            <person name="Daubin V."/>
            <person name="Demange N."/>
            <person name="Francino M.P."/>
            <person name="Goltsman E."/>
            <person name="Huang Y."/>
            <person name="Kopp O.R."/>
            <person name="Labarre L."/>
            <person name="Lapidus A."/>
            <person name="Lavire C."/>
            <person name="Marechal J."/>
            <person name="Martinez M."/>
            <person name="Mastronunzio J.E."/>
            <person name="Mullin B.C."/>
            <person name="Niemann J."/>
            <person name="Pujic P."/>
            <person name="Rawnsley T."/>
            <person name="Rouy Z."/>
            <person name="Schenowitz C."/>
            <person name="Sellstedt A."/>
            <person name="Tavares F."/>
            <person name="Tomkins J.P."/>
            <person name="Vallenet D."/>
            <person name="Valverde C."/>
            <person name="Wall L.G."/>
            <person name="Wang Y."/>
            <person name="Medigue C."/>
            <person name="Benson D.R."/>
        </authorList>
    </citation>
    <scope>NUCLEOTIDE SEQUENCE [LARGE SCALE GENOMIC DNA]</scope>
    <source>
        <strain evidence="3">DSM 45818 / CECT 9043 / CcI3</strain>
    </source>
</reference>